<dbReference type="Pfam" id="PF03467">
    <property type="entry name" value="Smg4_UPF3"/>
    <property type="match status" value="1"/>
</dbReference>
<dbReference type="EMBL" id="JAQQPM010000005">
    <property type="protein sequence ID" value="KAK2071878.1"/>
    <property type="molecule type" value="Genomic_DNA"/>
</dbReference>
<evidence type="ECO:0000313" key="8">
    <source>
        <dbReference type="Proteomes" id="UP001217918"/>
    </source>
</evidence>
<evidence type="ECO:0000256" key="3">
    <source>
        <dbReference type="ARBA" id="ARBA00023161"/>
    </source>
</evidence>
<dbReference type="Gene3D" id="3.30.70.330">
    <property type="match status" value="1"/>
</dbReference>
<name>A0AAD9I6J0_9PEZI</name>
<evidence type="ECO:0000256" key="1">
    <source>
        <dbReference type="ARBA" id="ARBA00004123"/>
    </source>
</evidence>
<dbReference type="CDD" id="cd12455">
    <property type="entry name" value="RRM_like_Smg4_UPF3"/>
    <property type="match status" value="1"/>
</dbReference>
<dbReference type="AlphaFoldDB" id="A0AAD9I6J0"/>
<dbReference type="PANTHER" id="PTHR13112">
    <property type="entry name" value="UPF3 REGULATOR OF NONSENSE TRANSCRIPTS-LIKE PROTEIN"/>
    <property type="match status" value="1"/>
</dbReference>
<evidence type="ECO:0000259" key="6">
    <source>
        <dbReference type="Pfam" id="PF03467"/>
    </source>
</evidence>
<sequence length="204" mass="21605">MAMPQLLSRKTGGIVAPSANPQPDDHSKSSKAKTPQEGIKMIVRRLPPGLTEAEFLSVLGREWKPGNGRIGWFDYHMGQVSTFSKPSRPATAYLHLLSQEDVDTLAEVVPKTPVIMKKKDESTAAKDANIVTPPAKSRPAKSASTTVVTGSAAPSGILKQAAQKKGSPPATPAPGATRAFVNPIAIASASVQVLELPKQARRKL</sequence>
<dbReference type="PANTHER" id="PTHR13112:SF0">
    <property type="entry name" value="FI21285P1"/>
    <property type="match status" value="1"/>
</dbReference>
<dbReference type="GO" id="GO:0045727">
    <property type="term" value="P:positive regulation of translation"/>
    <property type="evidence" value="ECO:0007669"/>
    <property type="project" value="TreeGrafter"/>
</dbReference>
<feature type="region of interest" description="Disordered" evidence="5">
    <location>
        <begin position="1"/>
        <end position="39"/>
    </location>
</feature>
<evidence type="ECO:0000256" key="2">
    <source>
        <dbReference type="ARBA" id="ARBA00005991"/>
    </source>
</evidence>
<dbReference type="GO" id="GO:0000184">
    <property type="term" value="P:nuclear-transcribed mRNA catabolic process, nonsense-mediated decay"/>
    <property type="evidence" value="ECO:0007669"/>
    <property type="project" value="UniProtKB-KW"/>
</dbReference>
<dbReference type="InterPro" id="IPR035979">
    <property type="entry name" value="RBD_domain_sf"/>
</dbReference>
<dbReference type="Proteomes" id="UP001217918">
    <property type="component" value="Unassembled WGS sequence"/>
</dbReference>
<gene>
    <name evidence="7" type="ORF">P8C59_006267</name>
</gene>
<comment type="similarity">
    <text evidence="2">Belongs to the RENT3 family.</text>
</comment>
<comment type="subcellular location">
    <subcellularLocation>
        <location evidence="1">Nucleus</location>
    </subcellularLocation>
</comment>
<protein>
    <recommendedName>
        <fullName evidence="6">UPF3 domain-containing protein</fullName>
    </recommendedName>
</protein>
<dbReference type="InterPro" id="IPR012677">
    <property type="entry name" value="Nucleotide-bd_a/b_plait_sf"/>
</dbReference>
<comment type="caution">
    <text evidence="7">The sequence shown here is derived from an EMBL/GenBank/DDBJ whole genome shotgun (WGS) entry which is preliminary data.</text>
</comment>
<evidence type="ECO:0000313" key="7">
    <source>
        <dbReference type="EMBL" id="KAK2071878.1"/>
    </source>
</evidence>
<organism evidence="7 8">
    <name type="scientific">Phyllachora maydis</name>
    <dbReference type="NCBI Taxonomy" id="1825666"/>
    <lineage>
        <taxon>Eukaryota</taxon>
        <taxon>Fungi</taxon>
        <taxon>Dikarya</taxon>
        <taxon>Ascomycota</taxon>
        <taxon>Pezizomycotina</taxon>
        <taxon>Sordariomycetes</taxon>
        <taxon>Sordariomycetidae</taxon>
        <taxon>Phyllachorales</taxon>
        <taxon>Phyllachoraceae</taxon>
        <taxon>Phyllachora</taxon>
    </lineage>
</organism>
<dbReference type="GO" id="GO:0005730">
    <property type="term" value="C:nucleolus"/>
    <property type="evidence" value="ECO:0007669"/>
    <property type="project" value="TreeGrafter"/>
</dbReference>
<accession>A0AAD9I6J0</accession>
<evidence type="ECO:0000256" key="5">
    <source>
        <dbReference type="SAM" id="MobiDB-lite"/>
    </source>
</evidence>
<dbReference type="InterPro" id="IPR039722">
    <property type="entry name" value="Upf3"/>
</dbReference>
<dbReference type="InterPro" id="IPR005120">
    <property type="entry name" value="UPF3_dom"/>
</dbReference>
<dbReference type="SUPFAM" id="SSF54928">
    <property type="entry name" value="RNA-binding domain, RBD"/>
    <property type="match status" value="1"/>
</dbReference>
<proteinExistence type="inferred from homology"/>
<feature type="region of interest" description="Disordered" evidence="5">
    <location>
        <begin position="120"/>
        <end position="176"/>
    </location>
</feature>
<reference evidence="7" key="1">
    <citation type="journal article" date="2023" name="Mol. Plant Microbe Interact.">
        <title>Elucidating the Obligate Nature and Biological Capacity of an Invasive Fungal Corn Pathogen.</title>
        <authorList>
            <person name="MacCready J.S."/>
            <person name="Roggenkamp E.M."/>
            <person name="Gdanetz K."/>
            <person name="Chilvers M.I."/>
        </authorList>
    </citation>
    <scope>NUCLEOTIDE SEQUENCE</scope>
    <source>
        <strain evidence="7">PM02</strain>
    </source>
</reference>
<keyword evidence="8" id="KW-1185">Reference proteome</keyword>
<keyword evidence="4" id="KW-0539">Nucleus</keyword>
<keyword evidence="3" id="KW-0866">Nonsense-mediated mRNA decay</keyword>
<dbReference type="GO" id="GO:0003729">
    <property type="term" value="F:mRNA binding"/>
    <property type="evidence" value="ECO:0007669"/>
    <property type="project" value="TreeGrafter"/>
</dbReference>
<feature type="domain" description="UPF3" evidence="6">
    <location>
        <begin position="37"/>
        <end position="124"/>
    </location>
</feature>
<evidence type="ECO:0000256" key="4">
    <source>
        <dbReference type="ARBA" id="ARBA00023242"/>
    </source>
</evidence>
<dbReference type="GO" id="GO:0005737">
    <property type="term" value="C:cytoplasm"/>
    <property type="evidence" value="ECO:0007669"/>
    <property type="project" value="TreeGrafter"/>
</dbReference>